<evidence type="ECO:0000313" key="8">
    <source>
        <dbReference type="Proteomes" id="UP001565368"/>
    </source>
</evidence>
<comment type="subcellular location">
    <subcellularLocation>
        <location evidence="1">Nucleus</location>
    </subcellularLocation>
</comment>
<evidence type="ECO:0000256" key="3">
    <source>
        <dbReference type="ARBA" id="ARBA00022737"/>
    </source>
</evidence>
<protein>
    <recommendedName>
        <fullName evidence="9">LisH domain-containing protein</fullName>
    </recommendedName>
</protein>
<dbReference type="PROSITE" id="PS50294">
    <property type="entry name" value="WD_REPEATS_REGION"/>
    <property type="match status" value="2"/>
</dbReference>
<keyword evidence="2 5" id="KW-0853">WD repeat</keyword>
<accession>A0ABR3Q183</accession>
<feature type="compositionally biased region" description="Low complexity" evidence="6">
    <location>
        <begin position="268"/>
        <end position="278"/>
    </location>
</feature>
<dbReference type="Pfam" id="PF08513">
    <property type="entry name" value="LisH"/>
    <property type="match status" value="1"/>
</dbReference>
<dbReference type="RefSeq" id="XP_069208362.1">
    <property type="nucleotide sequence ID" value="XM_069353720.1"/>
</dbReference>
<evidence type="ECO:0000256" key="2">
    <source>
        <dbReference type="ARBA" id="ARBA00022574"/>
    </source>
</evidence>
<feature type="compositionally biased region" description="Polar residues" evidence="6">
    <location>
        <begin position="69"/>
        <end position="90"/>
    </location>
</feature>
<reference evidence="7 8" key="1">
    <citation type="submission" date="2023-08" db="EMBL/GenBank/DDBJ databases">
        <title>Annotated Genome Sequence of Vanrija albida AlHP1.</title>
        <authorList>
            <person name="Herzog R."/>
        </authorList>
    </citation>
    <scope>NUCLEOTIDE SEQUENCE [LARGE SCALE GENOMIC DNA]</scope>
    <source>
        <strain evidence="7 8">AlHP1</strain>
    </source>
</reference>
<feature type="compositionally biased region" description="Basic and acidic residues" evidence="6">
    <location>
        <begin position="249"/>
        <end position="258"/>
    </location>
</feature>
<feature type="region of interest" description="Disordered" evidence="6">
    <location>
        <begin position="56"/>
        <end position="91"/>
    </location>
</feature>
<dbReference type="Pfam" id="PF00400">
    <property type="entry name" value="WD40"/>
    <property type="match status" value="5"/>
</dbReference>
<dbReference type="SUPFAM" id="SSF50978">
    <property type="entry name" value="WD40 repeat-like"/>
    <property type="match status" value="1"/>
</dbReference>
<dbReference type="Gene3D" id="2.130.10.10">
    <property type="entry name" value="YVTN repeat-like/Quinoprotein amine dehydrogenase"/>
    <property type="match status" value="1"/>
</dbReference>
<dbReference type="InterPro" id="IPR015943">
    <property type="entry name" value="WD40/YVTN_repeat-like_dom_sf"/>
</dbReference>
<evidence type="ECO:0000256" key="5">
    <source>
        <dbReference type="PROSITE-ProRule" id="PRU00221"/>
    </source>
</evidence>
<feature type="region of interest" description="Disordered" evidence="6">
    <location>
        <begin position="142"/>
        <end position="296"/>
    </location>
</feature>
<organism evidence="7 8">
    <name type="scientific">Vanrija albida</name>
    <dbReference type="NCBI Taxonomy" id="181172"/>
    <lineage>
        <taxon>Eukaryota</taxon>
        <taxon>Fungi</taxon>
        <taxon>Dikarya</taxon>
        <taxon>Basidiomycota</taxon>
        <taxon>Agaricomycotina</taxon>
        <taxon>Tremellomycetes</taxon>
        <taxon>Trichosporonales</taxon>
        <taxon>Trichosporonaceae</taxon>
        <taxon>Vanrija</taxon>
    </lineage>
</organism>
<gene>
    <name evidence="7" type="ORF">Q8F55_005230</name>
</gene>
<name>A0ABR3Q183_9TREE</name>
<evidence type="ECO:0000313" key="7">
    <source>
        <dbReference type="EMBL" id="KAL1408418.1"/>
    </source>
</evidence>
<keyword evidence="8" id="KW-1185">Reference proteome</keyword>
<dbReference type="InterPro" id="IPR001680">
    <property type="entry name" value="WD40_rpt"/>
</dbReference>
<evidence type="ECO:0000256" key="6">
    <source>
        <dbReference type="SAM" id="MobiDB-lite"/>
    </source>
</evidence>
<dbReference type="CDD" id="cd00200">
    <property type="entry name" value="WD40"/>
    <property type="match status" value="1"/>
</dbReference>
<dbReference type="SMART" id="SM00320">
    <property type="entry name" value="WD40"/>
    <property type="match status" value="7"/>
</dbReference>
<feature type="region of interest" description="Disordered" evidence="6">
    <location>
        <begin position="531"/>
        <end position="551"/>
    </location>
</feature>
<dbReference type="PROSITE" id="PS50082">
    <property type="entry name" value="WD_REPEATS_2"/>
    <property type="match status" value="2"/>
</dbReference>
<feature type="compositionally biased region" description="Pro residues" evidence="6">
    <location>
        <begin position="151"/>
        <end position="163"/>
    </location>
</feature>
<dbReference type="PROSITE" id="PS50896">
    <property type="entry name" value="LISH"/>
    <property type="match status" value="1"/>
</dbReference>
<sequence length="712" mass="76486">MSQGDDGGSSRIKLCSEEVNILIYLYLLESNFTHSAFTLLSESALPSTSLFQTFNPSYPTTSARKDSSTRTNGTTKPATPTSDAFGSSSGKIPRGELIRKLWKALRWEEIERHTAGDPETASLACRSPFHLLIPHTCSAEESADGADAVASPPPSKRPEPFPQPTATAKPTTGQVELERSSIPVDSQGSSPLAIGKGKRKGIAETPPPATKDSTRDDSVGDEQESVTARPADNETSLTRESDGGPATKRQREDEDKVADPATRSKAPSSRSKTQSSGSKATAVKTIRGFPPSESGGGCWAEHRDAVTCLAWNPKDKDALVTGSSDGTAKLWDFLETESASGHALQLSKKPVSIAHKSIDSGKKAVTALGWHPDGTVFATASDGVGRLFTPSGQLQGILTYGRGTINSLKFNPSGNSLLAAKDDFTVCLFVLDFDLKSPKQLSFEAHSKEVNDVDWLDDDVFASGGNDHHIFIFRSNDRRPRFTLKGHTDDVTRVKWSPPQSEGTERPRLLASVSDDGTIMIWKLPHYPADRGTVSRSLSPSKQPKDRETDDDFLVVAPGSEYCINRLAVVNGGTENKRMSTLEWSPSSRDGRMIVAAGGQDSTVKLFDAVSGECLHVLAGLESGTGSIAFSPLGFGRSLGVVAGGGWNGKLVVWDVETGDILKECEIEEEPDRQSARDKPMMTAMAWRNDGQQLALGLHNKTLLSLYVGGLL</sequence>
<dbReference type="PANTHER" id="PTHR22846:SF2">
    <property type="entry name" value="F-BOX-LIKE_WD REPEAT-CONTAINING PROTEIN EBI"/>
    <property type="match status" value="1"/>
</dbReference>
<dbReference type="InterPro" id="IPR020472">
    <property type="entry name" value="WD40_PAC1"/>
</dbReference>
<dbReference type="InterPro" id="IPR036322">
    <property type="entry name" value="WD40_repeat_dom_sf"/>
</dbReference>
<dbReference type="EMBL" id="JBBXJM010000004">
    <property type="protein sequence ID" value="KAL1408418.1"/>
    <property type="molecule type" value="Genomic_DNA"/>
</dbReference>
<feature type="compositionally biased region" description="Polar residues" evidence="6">
    <location>
        <begin position="165"/>
        <end position="174"/>
    </location>
</feature>
<dbReference type="Proteomes" id="UP001565368">
    <property type="component" value="Unassembled WGS sequence"/>
</dbReference>
<comment type="caution">
    <text evidence="7">The sequence shown here is derived from an EMBL/GenBank/DDBJ whole genome shotgun (WGS) entry which is preliminary data.</text>
</comment>
<dbReference type="SMART" id="SM00667">
    <property type="entry name" value="LisH"/>
    <property type="match status" value="1"/>
</dbReference>
<evidence type="ECO:0008006" key="9">
    <source>
        <dbReference type="Google" id="ProtNLM"/>
    </source>
</evidence>
<evidence type="ECO:0000256" key="4">
    <source>
        <dbReference type="ARBA" id="ARBA00023242"/>
    </source>
</evidence>
<keyword evidence="3" id="KW-0677">Repeat</keyword>
<dbReference type="PANTHER" id="PTHR22846">
    <property type="entry name" value="WD40 REPEAT PROTEIN"/>
    <property type="match status" value="1"/>
</dbReference>
<proteinExistence type="predicted"/>
<dbReference type="Gene3D" id="1.20.960.30">
    <property type="match status" value="1"/>
</dbReference>
<dbReference type="InterPro" id="IPR006594">
    <property type="entry name" value="LisH"/>
</dbReference>
<keyword evidence="4" id="KW-0539">Nucleus</keyword>
<dbReference type="PRINTS" id="PR00320">
    <property type="entry name" value="GPROTEINBRPT"/>
</dbReference>
<evidence type="ECO:0000256" key="1">
    <source>
        <dbReference type="ARBA" id="ARBA00004123"/>
    </source>
</evidence>
<dbReference type="GeneID" id="95986273"/>
<feature type="repeat" description="WD" evidence="5">
    <location>
        <begin position="484"/>
        <end position="524"/>
    </location>
</feature>
<feature type="repeat" description="WD" evidence="5">
    <location>
        <begin position="299"/>
        <end position="332"/>
    </location>
</feature>
<dbReference type="InterPro" id="IPR045183">
    <property type="entry name" value="Ebi-like"/>
</dbReference>